<evidence type="ECO:0000256" key="13">
    <source>
        <dbReference type="SAM" id="Phobius"/>
    </source>
</evidence>
<evidence type="ECO:0000313" key="15">
    <source>
        <dbReference type="Proteomes" id="UP000305238"/>
    </source>
</evidence>
<keyword evidence="8 13" id="KW-0472">Membrane</keyword>
<sequence>MARLVGVPLFLWLVLAEADWWALGVLVFAGLSDWLDGKLARALNQTSKLGMVLDPAADRLYILATLVGLTIRDIIPLWLVVVLVAREFAILPIAPIIRRLGYGGTLPVHFIGKAGTMCLLYAFPLLLLGDHDGGAGTAAKVAGWSFAIWGTGLYWWAAVLYWAQTRQLVLAGRAAPPSPGAEPGPGPGPDGAGPGAKPAAGDQKGAETPR</sequence>
<evidence type="ECO:0000256" key="6">
    <source>
        <dbReference type="ARBA" id="ARBA00022989"/>
    </source>
</evidence>
<keyword evidence="6 13" id="KW-1133">Transmembrane helix</keyword>
<keyword evidence="4 11" id="KW-0808">Transferase</keyword>
<evidence type="ECO:0000256" key="7">
    <source>
        <dbReference type="ARBA" id="ARBA00023098"/>
    </source>
</evidence>
<dbReference type="PROSITE" id="PS00379">
    <property type="entry name" value="CDP_ALCOHOL_P_TRANSF"/>
    <property type="match status" value="1"/>
</dbReference>
<evidence type="ECO:0000256" key="3">
    <source>
        <dbReference type="ARBA" id="ARBA00022516"/>
    </source>
</evidence>
<comment type="caution">
    <text evidence="14">The sequence shown here is derived from an EMBL/GenBank/DDBJ whole genome shotgun (WGS) entry which is preliminary data.</text>
</comment>
<keyword evidence="7" id="KW-0443">Lipid metabolism</keyword>
<feature type="transmembrane region" description="Helical" evidence="13">
    <location>
        <begin position="141"/>
        <end position="163"/>
    </location>
</feature>
<keyword evidence="5 13" id="KW-0812">Transmembrane</keyword>
<dbReference type="EMBL" id="VCKZ01000087">
    <property type="protein sequence ID" value="TMR39329.1"/>
    <property type="molecule type" value="Genomic_DNA"/>
</dbReference>
<protein>
    <submittedName>
        <fullName evidence="14">CDP-alcohol phosphatidyltransferase family protein</fullName>
    </submittedName>
</protein>
<keyword evidence="15" id="KW-1185">Reference proteome</keyword>
<keyword evidence="9" id="KW-0594">Phospholipid biosynthesis</keyword>
<keyword evidence="10" id="KW-1208">Phospholipid metabolism</keyword>
<dbReference type="InterPro" id="IPR043130">
    <property type="entry name" value="CDP-OH_PTrfase_TM_dom"/>
</dbReference>
<evidence type="ECO:0000256" key="8">
    <source>
        <dbReference type="ARBA" id="ARBA00023136"/>
    </source>
</evidence>
<dbReference type="InterPro" id="IPR050324">
    <property type="entry name" value="CDP-alcohol_PTase-I"/>
</dbReference>
<dbReference type="GO" id="GO:0016020">
    <property type="term" value="C:membrane"/>
    <property type="evidence" value="ECO:0007669"/>
    <property type="project" value="UniProtKB-SubCell"/>
</dbReference>
<dbReference type="AlphaFoldDB" id="A0A5S4H2W1"/>
<dbReference type="OrthoDB" id="9796672at2"/>
<proteinExistence type="inferred from homology"/>
<dbReference type="Gene3D" id="1.20.120.1760">
    <property type="match status" value="1"/>
</dbReference>
<comment type="similarity">
    <text evidence="2 11">Belongs to the CDP-alcohol phosphatidyltransferase class-I family.</text>
</comment>
<evidence type="ECO:0000256" key="11">
    <source>
        <dbReference type="RuleBase" id="RU003750"/>
    </source>
</evidence>
<feature type="compositionally biased region" description="Pro residues" evidence="12">
    <location>
        <begin position="176"/>
        <end position="188"/>
    </location>
</feature>
<comment type="subcellular location">
    <subcellularLocation>
        <location evidence="1">Membrane</location>
        <topology evidence="1">Multi-pass membrane protein</topology>
    </subcellularLocation>
</comment>
<evidence type="ECO:0000256" key="5">
    <source>
        <dbReference type="ARBA" id="ARBA00022692"/>
    </source>
</evidence>
<evidence type="ECO:0000256" key="1">
    <source>
        <dbReference type="ARBA" id="ARBA00004141"/>
    </source>
</evidence>
<evidence type="ECO:0000256" key="4">
    <source>
        <dbReference type="ARBA" id="ARBA00022679"/>
    </source>
</evidence>
<name>A0A5S4H2W1_9ACTN</name>
<keyword evidence="3" id="KW-0444">Lipid biosynthesis</keyword>
<dbReference type="PANTHER" id="PTHR14269">
    <property type="entry name" value="CDP-DIACYLGLYCEROL--GLYCEROL-3-PHOSPHATE 3-PHOSPHATIDYLTRANSFERASE-RELATED"/>
    <property type="match status" value="1"/>
</dbReference>
<reference evidence="14 15" key="1">
    <citation type="submission" date="2019-05" db="EMBL/GenBank/DDBJ databases">
        <title>Draft genome sequence of Actinomadura geliboluensis A8036.</title>
        <authorList>
            <person name="Saricaoglu S."/>
            <person name="Isik K."/>
        </authorList>
    </citation>
    <scope>NUCLEOTIDE SEQUENCE [LARGE SCALE GENOMIC DNA]</scope>
    <source>
        <strain evidence="14 15">A8036</strain>
    </source>
</reference>
<feature type="transmembrane region" description="Helical" evidence="13">
    <location>
        <begin position="60"/>
        <end position="85"/>
    </location>
</feature>
<gene>
    <name evidence="14" type="ORF">ETD96_14500</name>
</gene>
<evidence type="ECO:0000256" key="12">
    <source>
        <dbReference type="SAM" id="MobiDB-lite"/>
    </source>
</evidence>
<dbReference type="GO" id="GO:0016780">
    <property type="term" value="F:phosphotransferase activity, for other substituted phosphate groups"/>
    <property type="evidence" value="ECO:0007669"/>
    <property type="project" value="InterPro"/>
</dbReference>
<evidence type="ECO:0000313" key="14">
    <source>
        <dbReference type="EMBL" id="TMR39329.1"/>
    </source>
</evidence>
<evidence type="ECO:0000256" key="2">
    <source>
        <dbReference type="ARBA" id="ARBA00010441"/>
    </source>
</evidence>
<evidence type="ECO:0000256" key="9">
    <source>
        <dbReference type="ARBA" id="ARBA00023209"/>
    </source>
</evidence>
<accession>A0A5S4H2W1</accession>
<dbReference type="GO" id="GO:0046474">
    <property type="term" value="P:glycerophospholipid biosynthetic process"/>
    <property type="evidence" value="ECO:0007669"/>
    <property type="project" value="TreeGrafter"/>
</dbReference>
<dbReference type="Pfam" id="PF01066">
    <property type="entry name" value="CDP-OH_P_transf"/>
    <property type="match status" value="1"/>
</dbReference>
<feature type="transmembrane region" description="Helical" evidence="13">
    <location>
        <begin position="106"/>
        <end position="129"/>
    </location>
</feature>
<dbReference type="InterPro" id="IPR048254">
    <property type="entry name" value="CDP_ALCOHOL_P_TRANSF_CS"/>
</dbReference>
<feature type="region of interest" description="Disordered" evidence="12">
    <location>
        <begin position="173"/>
        <end position="210"/>
    </location>
</feature>
<organism evidence="14 15">
    <name type="scientific">Actinomadura geliboluensis</name>
    <dbReference type="NCBI Taxonomy" id="882440"/>
    <lineage>
        <taxon>Bacteria</taxon>
        <taxon>Bacillati</taxon>
        <taxon>Actinomycetota</taxon>
        <taxon>Actinomycetes</taxon>
        <taxon>Streptosporangiales</taxon>
        <taxon>Thermomonosporaceae</taxon>
        <taxon>Actinomadura</taxon>
    </lineage>
</organism>
<dbReference type="InterPro" id="IPR000462">
    <property type="entry name" value="CDP-OH_P_trans"/>
</dbReference>
<dbReference type="PANTHER" id="PTHR14269:SF62">
    <property type="entry name" value="CDP-DIACYLGLYCEROL--GLYCEROL-3-PHOSPHATE 3-PHOSPHATIDYLTRANSFERASE 1, CHLOROPLASTIC"/>
    <property type="match status" value="1"/>
</dbReference>
<dbReference type="Proteomes" id="UP000305238">
    <property type="component" value="Unassembled WGS sequence"/>
</dbReference>
<evidence type="ECO:0000256" key="10">
    <source>
        <dbReference type="ARBA" id="ARBA00023264"/>
    </source>
</evidence>